<evidence type="ECO:0000256" key="5">
    <source>
        <dbReference type="SAM" id="MobiDB-lite"/>
    </source>
</evidence>
<evidence type="ECO:0000259" key="6">
    <source>
        <dbReference type="Pfam" id="PF03466"/>
    </source>
</evidence>
<dbReference type="InterPro" id="IPR005119">
    <property type="entry name" value="LysR_subst-bd"/>
</dbReference>
<dbReference type="PANTHER" id="PTHR30118">
    <property type="entry name" value="HTH-TYPE TRANSCRIPTIONAL REGULATOR LEUO-RELATED"/>
    <property type="match status" value="1"/>
</dbReference>
<dbReference type="EMBL" id="JAUSRO010000004">
    <property type="protein sequence ID" value="MDP9899155.1"/>
    <property type="molecule type" value="Genomic_DNA"/>
</dbReference>
<evidence type="ECO:0000313" key="8">
    <source>
        <dbReference type="Proteomes" id="UP001226867"/>
    </source>
</evidence>
<evidence type="ECO:0000256" key="2">
    <source>
        <dbReference type="ARBA" id="ARBA00023015"/>
    </source>
</evidence>
<keyword evidence="3 7" id="KW-0238">DNA-binding</keyword>
<dbReference type="PANTHER" id="PTHR30118:SF15">
    <property type="entry name" value="TRANSCRIPTIONAL REGULATORY PROTEIN"/>
    <property type="match status" value="1"/>
</dbReference>
<protein>
    <submittedName>
        <fullName evidence="7">DNA-binding transcriptional LysR family regulator</fullName>
    </submittedName>
</protein>
<dbReference type="Pfam" id="PF03466">
    <property type="entry name" value="LysR_substrate"/>
    <property type="match status" value="1"/>
</dbReference>
<organism evidence="7 8">
    <name type="scientific">Variovorax ginsengisoli</name>
    <dbReference type="NCBI Taxonomy" id="363844"/>
    <lineage>
        <taxon>Bacteria</taxon>
        <taxon>Pseudomonadati</taxon>
        <taxon>Pseudomonadota</taxon>
        <taxon>Betaproteobacteria</taxon>
        <taxon>Burkholderiales</taxon>
        <taxon>Comamonadaceae</taxon>
        <taxon>Variovorax</taxon>
    </lineage>
</organism>
<gene>
    <name evidence="7" type="ORF">J2W36_001400</name>
</gene>
<dbReference type="SUPFAM" id="SSF53850">
    <property type="entry name" value="Periplasmic binding protein-like II"/>
    <property type="match status" value="1"/>
</dbReference>
<comment type="similarity">
    <text evidence="1">Belongs to the LysR transcriptional regulatory family.</text>
</comment>
<proteinExistence type="inferred from homology"/>
<sequence length="240" mass="26604">MPSTDPHFDPATTQQTFRLGTPDYLAPPLMAAIVSYMRSSAPGARLVMQPLSPDCDFASELADGRLDVVIGNWPQPPAHLRSKLLFKDETVCLVDRAHRCAAHMRREDYLEGSHVVPLTYSVPAGGVVEIHLASHQLARNPTVTVPYFSMAPQLLPGTDLIYTTSRHFAEHYAAILPLAIVTPPIDFPEMRFYQLWDASTEHAADRLWFRSLLSAVVRTAQATQHTRTPDRSAGRTGHSP</sequence>
<keyword evidence="8" id="KW-1185">Reference proteome</keyword>
<accession>A0ABT9S485</accession>
<dbReference type="GO" id="GO:0003677">
    <property type="term" value="F:DNA binding"/>
    <property type="evidence" value="ECO:0007669"/>
    <property type="project" value="UniProtKB-KW"/>
</dbReference>
<dbReference type="InterPro" id="IPR050389">
    <property type="entry name" value="LysR-type_TF"/>
</dbReference>
<evidence type="ECO:0000256" key="1">
    <source>
        <dbReference type="ARBA" id="ARBA00009437"/>
    </source>
</evidence>
<keyword evidence="4" id="KW-0804">Transcription</keyword>
<evidence type="ECO:0000256" key="3">
    <source>
        <dbReference type="ARBA" id="ARBA00023125"/>
    </source>
</evidence>
<dbReference type="Proteomes" id="UP001226867">
    <property type="component" value="Unassembled WGS sequence"/>
</dbReference>
<evidence type="ECO:0000256" key="4">
    <source>
        <dbReference type="ARBA" id="ARBA00023163"/>
    </source>
</evidence>
<evidence type="ECO:0000313" key="7">
    <source>
        <dbReference type="EMBL" id="MDP9899155.1"/>
    </source>
</evidence>
<comment type="caution">
    <text evidence="7">The sequence shown here is derived from an EMBL/GenBank/DDBJ whole genome shotgun (WGS) entry which is preliminary data.</text>
</comment>
<reference evidence="7 8" key="1">
    <citation type="submission" date="2023-07" db="EMBL/GenBank/DDBJ databases">
        <title>Sorghum-associated microbial communities from plants grown in Nebraska, USA.</title>
        <authorList>
            <person name="Schachtman D."/>
        </authorList>
    </citation>
    <scope>NUCLEOTIDE SEQUENCE [LARGE SCALE GENOMIC DNA]</scope>
    <source>
        <strain evidence="7 8">DS1607</strain>
    </source>
</reference>
<dbReference type="RefSeq" id="WP_307688976.1">
    <property type="nucleotide sequence ID" value="NZ_JAUSRO010000004.1"/>
</dbReference>
<keyword evidence="2" id="KW-0805">Transcription regulation</keyword>
<dbReference type="Gene3D" id="3.40.190.10">
    <property type="entry name" value="Periplasmic binding protein-like II"/>
    <property type="match status" value="2"/>
</dbReference>
<feature type="domain" description="LysR substrate-binding" evidence="6">
    <location>
        <begin position="13"/>
        <end position="214"/>
    </location>
</feature>
<name>A0ABT9S485_9BURK</name>
<feature type="region of interest" description="Disordered" evidence="5">
    <location>
        <begin position="220"/>
        <end position="240"/>
    </location>
</feature>